<evidence type="ECO:0000256" key="4">
    <source>
        <dbReference type="PIRSR" id="PIRSR001227-1"/>
    </source>
</evidence>
<evidence type="ECO:0000256" key="1">
    <source>
        <dbReference type="ARBA" id="ARBA00006586"/>
    </source>
</evidence>
<dbReference type="InParanoid" id="A0A4R5D6Z3"/>
<keyword evidence="8" id="KW-1185">Reference proteome</keyword>
<dbReference type="GO" id="GO:0017000">
    <property type="term" value="P:antibiotic biosynthetic process"/>
    <property type="evidence" value="ECO:0007669"/>
    <property type="project" value="InterPro"/>
</dbReference>
<keyword evidence="5" id="KW-0106">Calcium</keyword>
<dbReference type="OrthoDB" id="9759796at2"/>
<feature type="binding site" evidence="5">
    <location>
        <position position="351"/>
    </location>
    <ligand>
        <name>Ca(2+)</name>
        <dbReference type="ChEBI" id="CHEBI:29108"/>
    </ligand>
</feature>
<feature type="compositionally biased region" description="Acidic residues" evidence="6">
    <location>
        <begin position="425"/>
        <end position="445"/>
    </location>
</feature>
<evidence type="ECO:0000256" key="2">
    <source>
        <dbReference type="ARBA" id="ARBA00022801"/>
    </source>
</evidence>
<accession>A0A4R5D6Z3</accession>
<dbReference type="Gene3D" id="2.30.120.10">
    <property type="match status" value="1"/>
</dbReference>
<dbReference type="InterPro" id="IPR043146">
    <property type="entry name" value="Penicillin_amidase_N_B-knob"/>
</dbReference>
<proteinExistence type="inferred from homology"/>
<gene>
    <name evidence="7" type="ORF">E1269_17935</name>
</gene>
<comment type="similarity">
    <text evidence="1">Belongs to the peptidase S45 family.</text>
</comment>
<evidence type="ECO:0000256" key="5">
    <source>
        <dbReference type="PIRSR" id="PIRSR001227-2"/>
    </source>
</evidence>
<keyword evidence="2" id="KW-0378">Hydrolase</keyword>
<feature type="compositionally biased region" description="Low complexity" evidence="6">
    <location>
        <begin position="413"/>
        <end position="424"/>
    </location>
</feature>
<comment type="cofactor">
    <cofactor evidence="5">
        <name>Ca(2+)</name>
        <dbReference type="ChEBI" id="CHEBI:29108"/>
    </cofactor>
    <text evidence="5">Binds 1 Ca(2+) ion per dimer.</text>
</comment>
<keyword evidence="5" id="KW-0479">Metal-binding</keyword>
<evidence type="ECO:0000313" key="7">
    <source>
        <dbReference type="EMBL" id="TDE08387.1"/>
    </source>
</evidence>
<comment type="caution">
    <text evidence="7">The sequence shown here is derived from an EMBL/GenBank/DDBJ whole genome shotgun (WGS) entry which is preliminary data.</text>
</comment>
<dbReference type="InterPro" id="IPR023343">
    <property type="entry name" value="Penicillin_amidase_dom1"/>
</dbReference>
<sequence length="862" mass="93537">MAGLVVLALVATASLGVWSTRRAYPDYDGTAEIPRLTGEVEVFRDENGIPHIYADTPEDLFRAQAYVHAQDRFWQMDVRRHITAGRLSELFGEDQVETDAFVRTLGWTDVAQAELPLISPESRRYFDAYADGVNAWLDGHDGGELGLAYTLLGLTGGDDSPDPWTPVDSLSWLKAMAWDLRGNMQDEATRALLAAELPVERVEQLYPPPAPSVPPVVADQDVSTQLPPALVGPDGGPLPLPDGATAALRSTMSALAAAPVTLGSGTGIGSNAWAVAGEHTESGAPLLANDPHLAPGQPSIWYQVGLHCRDVGPECPFDVVGYSFAGLPGVVIGHNQDVAWGFTNLGPDVSDLYLEEVRDDTYRVGDQWVPMETREETIEVAGADDVTITVRETRHGPILSDHDDRLDDVGEAATSSDAVAASADSDPDTVGEGPDDDDEPGPVDDGYEVALRWTALDPGRTADAIFALNQASDWESFRAAAALFDVPSQNLVYADVEGNIGYQAPGRIPVRTAADGRYPVPGWTGEYEWAGFIPFANLPSVLNPDGGLVVTANQPVTSDRYPFLLTADFDPGHRAARITELLTEAVESGEPLDTGVMADIQLDTHNAAADILLPHLLELDAPDGYYGDGLRLLADWGGAMESDSAAAAYFAAVWRNLMELTFHDDLPEDEWPDGGGRWFEVMRALLDEPDDPYWDDIRTESVVETRDLILVEAARDARDDMTVEQGKDASRWDWGRLHAMELTEQTFGTSGVGLVEWLYNRGPVEVGGGGSIVDATAWDAAEGYETVWAPSMRMIVDLGDLNASRWIDLTGISGHPFHEHYTDQTELWRDGETLPMRWDADDIRAAAEHTFTFVPPEPATTP</sequence>
<reference evidence="7 8" key="1">
    <citation type="submission" date="2019-03" db="EMBL/GenBank/DDBJ databases">
        <title>Draft genome sequences of novel Actinobacteria.</title>
        <authorList>
            <person name="Sahin N."/>
            <person name="Ay H."/>
            <person name="Saygin H."/>
        </authorList>
    </citation>
    <scope>NUCLEOTIDE SEQUENCE [LARGE SCALE GENOMIC DNA]</scope>
    <source>
        <strain evidence="7 8">5K138</strain>
    </source>
</reference>
<dbReference type="Gene3D" id="3.60.20.10">
    <property type="entry name" value="Glutamine Phosphoribosylpyrophosphate, subunit 1, domain 1"/>
    <property type="match status" value="1"/>
</dbReference>
<dbReference type="Gene3D" id="1.10.439.10">
    <property type="entry name" value="Penicillin Amidohydrolase, domain 1"/>
    <property type="match status" value="1"/>
</dbReference>
<feature type="binding site" evidence="5">
    <location>
        <position position="348"/>
    </location>
    <ligand>
        <name>Ca(2+)</name>
        <dbReference type="ChEBI" id="CHEBI:29108"/>
    </ligand>
</feature>
<evidence type="ECO:0000313" key="8">
    <source>
        <dbReference type="Proteomes" id="UP000294739"/>
    </source>
</evidence>
<evidence type="ECO:0000256" key="6">
    <source>
        <dbReference type="SAM" id="MobiDB-lite"/>
    </source>
</evidence>
<dbReference type="SUPFAM" id="SSF56235">
    <property type="entry name" value="N-terminal nucleophile aminohydrolases (Ntn hydrolases)"/>
    <property type="match status" value="1"/>
</dbReference>
<dbReference type="AlphaFoldDB" id="A0A4R5D6Z3"/>
<dbReference type="InterPro" id="IPR043147">
    <property type="entry name" value="Penicillin_amidase_A-knob"/>
</dbReference>
<dbReference type="PIRSF" id="PIRSF001227">
    <property type="entry name" value="Pen_acylase"/>
    <property type="match status" value="1"/>
</dbReference>
<dbReference type="InterPro" id="IPR029055">
    <property type="entry name" value="Ntn_hydrolases_N"/>
</dbReference>
<dbReference type="Gene3D" id="1.10.1400.10">
    <property type="match status" value="1"/>
</dbReference>
<dbReference type="Proteomes" id="UP000294739">
    <property type="component" value="Unassembled WGS sequence"/>
</dbReference>
<dbReference type="CDD" id="cd03747">
    <property type="entry name" value="Ntn_PGA_like"/>
    <property type="match status" value="1"/>
</dbReference>
<dbReference type="PANTHER" id="PTHR34218:SF4">
    <property type="entry name" value="ACYL-HOMOSERINE LACTONE ACYLASE QUIP"/>
    <property type="match status" value="1"/>
</dbReference>
<name>A0A4R5D6Z3_9ACTN</name>
<feature type="binding site" evidence="5">
    <location>
        <position position="187"/>
    </location>
    <ligand>
        <name>Ca(2+)</name>
        <dbReference type="ChEBI" id="CHEBI:29108"/>
    </ligand>
</feature>
<keyword evidence="3" id="KW-0865">Zymogen</keyword>
<dbReference type="Pfam" id="PF01804">
    <property type="entry name" value="Penicil_amidase"/>
    <property type="match status" value="1"/>
</dbReference>
<protein>
    <submittedName>
        <fullName evidence="7">Penicillin acylase family protein</fullName>
    </submittedName>
</protein>
<dbReference type="InterPro" id="IPR002692">
    <property type="entry name" value="S45"/>
</dbReference>
<dbReference type="InterPro" id="IPR014395">
    <property type="entry name" value="Pen/GL7ACA/AHL_acylase"/>
</dbReference>
<feature type="region of interest" description="Disordered" evidence="6">
    <location>
        <begin position="413"/>
        <end position="445"/>
    </location>
</feature>
<evidence type="ECO:0000256" key="3">
    <source>
        <dbReference type="ARBA" id="ARBA00023145"/>
    </source>
</evidence>
<dbReference type="PANTHER" id="PTHR34218">
    <property type="entry name" value="PEPTIDASE S45 PENICILLIN AMIDASE"/>
    <property type="match status" value="1"/>
</dbReference>
<dbReference type="GO" id="GO:0046872">
    <property type="term" value="F:metal ion binding"/>
    <property type="evidence" value="ECO:0007669"/>
    <property type="project" value="UniProtKB-KW"/>
</dbReference>
<dbReference type="EMBL" id="SMKZ01000025">
    <property type="protein sequence ID" value="TDE08387.1"/>
    <property type="molecule type" value="Genomic_DNA"/>
</dbReference>
<organism evidence="7 8">
    <name type="scientific">Jiangella asiatica</name>
    <dbReference type="NCBI Taxonomy" id="2530372"/>
    <lineage>
        <taxon>Bacteria</taxon>
        <taxon>Bacillati</taxon>
        <taxon>Actinomycetota</taxon>
        <taxon>Actinomycetes</taxon>
        <taxon>Jiangellales</taxon>
        <taxon>Jiangellaceae</taxon>
        <taxon>Jiangella</taxon>
    </lineage>
</organism>
<feature type="active site" description="Nucleophile" evidence="4">
    <location>
        <position position="270"/>
    </location>
</feature>
<dbReference type="GO" id="GO:0016811">
    <property type="term" value="F:hydrolase activity, acting on carbon-nitrogen (but not peptide) bonds, in linear amides"/>
    <property type="evidence" value="ECO:0007669"/>
    <property type="project" value="InterPro"/>
</dbReference>